<name>J9G6P3_9ZZZZ</name>
<accession>J9G6P3</accession>
<evidence type="ECO:0000313" key="1">
    <source>
        <dbReference type="EMBL" id="EJW97467.1"/>
    </source>
</evidence>
<proteinExistence type="predicted"/>
<gene>
    <name evidence="1" type="ORF">EVA_14426</name>
</gene>
<protein>
    <submittedName>
        <fullName evidence="1">Uncharacterized protein</fullName>
    </submittedName>
</protein>
<dbReference type="AlphaFoldDB" id="J9G6P3"/>
<dbReference type="EMBL" id="AMCI01004745">
    <property type="protein sequence ID" value="EJW97467.1"/>
    <property type="molecule type" value="Genomic_DNA"/>
</dbReference>
<reference evidence="1" key="1">
    <citation type="journal article" date="2012" name="PLoS ONE">
        <title>Gene sets for utilization of primary and secondary nutrition supplies in the distal gut of endangered iberian lynx.</title>
        <authorList>
            <person name="Alcaide M."/>
            <person name="Messina E."/>
            <person name="Richter M."/>
            <person name="Bargiela R."/>
            <person name="Peplies J."/>
            <person name="Huws S.A."/>
            <person name="Newbold C.J."/>
            <person name="Golyshin P.N."/>
            <person name="Simon M.A."/>
            <person name="Lopez G."/>
            <person name="Yakimov M.M."/>
            <person name="Ferrer M."/>
        </authorList>
    </citation>
    <scope>NUCLEOTIDE SEQUENCE</scope>
</reference>
<sequence>MEQIQKDPLTFKGLKQRDKSIPMLKGSSMRMQPPVKFTALNVHPTPILP</sequence>
<comment type="caution">
    <text evidence="1">The sequence shown here is derived from an EMBL/GenBank/DDBJ whole genome shotgun (WGS) entry which is preliminary data.</text>
</comment>
<organism evidence="1">
    <name type="scientific">gut metagenome</name>
    <dbReference type="NCBI Taxonomy" id="749906"/>
    <lineage>
        <taxon>unclassified sequences</taxon>
        <taxon>metagenomes</taxon>
        <taxon>organismal metagenomes</taxon>
    </lineage>
</organism>